<keyword evidence="2" id="KW-1185">Reference proteome</keyword>
<name>A0ABS3ADG8_9PSED</name>
<evidence type="ECO:0000313" key="2">
    <source>
        <dbReference type="Proteomes" id="UP000772591"/>
    </source>
</evidence>
<dbReference type="EMBL" id="JADEVO010000008">
    <property type="protein sequence ID" value="MBN3965217.1"/>
    <property type="molecule type" value="Genomic_DNA"/>
</dbReference>
<organism evidence="1 2">
    <name type="scientific">Pseudomonas gregormendelii</name>
    <dbReference type="NCBI Taxonomy" id="1628277"/>
    <lineage>
        <taxon>Bacteria</taxon>
        <taxon>Pseudomonadati</taxon>
        <taxon>Pseudomonadota</taxon>
        <taxon>Gammaproteobacteria</taxon>
        <taxon>Pseudomonadales</taxon>
        <taxon>Pseudomonadaceae</taxon>
        <taxon>Pseudomonas</taxon>
    </lineage>
</organism>
<reference evidence="1 2" key="1">
    <citation type="journal article" date="2021" name="Int. J. Syst. Evol. Microbiol.">
        <title>Pseudomonas piscium sp. nov., Pseudomonas pisciculturae sp. nov., Pseudomonas mucoides sp. nov. and Pseudomonas neuropathica sp. nov. isolated from rainbow trout.</title>
        <authorList>
            <person name="Duman M."/>
            <person name="Mulet M."/>
            <person name="Altun S."/>
            <person name="Saticioglu I.B."/>
            <person name="Gomila M."/>
            <person name="Lalucat J."/>
            <person name="Garcia-Valdes E."/>
        </authorList>
    </citation>
    <scope>NUCLEOTIDE SEQUENCE [LARGE SCALE GENOMIC DNA]</scope>
    <source>
        <strain evidence="1 2">LMG 28632</strain>
    </source>
</reference>
<comment type="caution">
    <text evidence="1">The sequence shown here is derived from an EMBL/GenBank/DDBJ whole genome shotgun (WGS) entry which is preliminary data.</text>
</comment>
<sequence>MLATTLQAQLLQAQLLQAARELLGEWLMDEQLLEMLVQRWSTRHGAGQPGTLQIILPRRCKALLATLQGTLAEQGIEDARISFHERECYLFRQGDQVIELDIEATQQRLAPRLLARLKQLPDSVRKLDDASVQLFVEWAGNLDTQSGAAPEVEAELE</sequence>
<dbReference type="RefSeq" id="WP_205892291.1">
    <property type="nucleotide sequence ID" value="NZ_JADEVO010000008.1"/>
</dbReference>
<proteinExistence type="predicted"/>
<evidence type="ECO:0000313" key="1">
    <source>
        <dbReference type="EMBL" id="MBN3965217.1"/>
    </source>
</evidence>
<accession>A0ABS3ADG8</accession>
<gene>
    <name evidence="1" type="ORF">IMW75_07980</name>
</gene>
<dbReference type="Proteomes" id="UP000772591">
    <property type="component" value="Unassembled WGS sequence"/>
</dbReference>
<protein>
    <submittedName>
        <fullName evidence="1">Uncharacterized protein</fullName>
    </submittedName>
</protein>